<reference evidence="1" key="2">
    <citation type="journal article" date="2014" name="ISME J.">
        <title>Microbial stratification in low pH oxic and suboxic macroscopic growths along an acid mine drainage.</title>
        <authorList>
            <person name="Mendez-Garcia C."/>
            <person name="Mesa V."/>
            <person name="Sprenger R.R."/>
            <person name="Richter M."/>
            <person name="Diez M.S."/>
            <person name="Solano J."/>
            <person name="Bargiela R."/>
            <person name="Golyshina O.V."/>
            <person name="Manteca A."/>
            <person name="Ramos J.L."/>
            <person name="Gallego J.R."/>
            <person name="Llorente I."/>
            <person name="Martins Dos Santos V.A."/>
            <person name="Jensen O.N."/>
            <person name="Pelaez A.I."/>
            <person name="Sanchez J."/>
            <person name="Ferrer M."/>
        </authorList>
    </citation>
    <scope>NUCLEOTIDE SEQUENCE</scope>
</reference>
<proteinExistence type="predicted"/>
<sequence length="378" mass="40114">RIDAETDLGGVRRAAGSLVIAAVTADWLSHALARAADWETMDKHGEPRAIDPPIAVARELLALAGEWHLPVLRGLITAPTLRSDGSLIERDGYDAQSGLYADFGGVEYPQLAVAPSLKEAREALIVLDDLLSECAFVGGAQSPSASAMRAAIITALVRRALDTAPALAVTAKQASSGKTALAHIVSRILTGCEAAVIPLDQEAAELGRRLLGVLMAGDPVVCLDNAVDPVDSAALCAALTSGSYQDRIIRSSTMARVSTAVTMIITGNGLRLVGDLTTRALGCALDTGLDRPQERVYQRDIAAFITEHRAQLVRAALTIPLAYLAAGAPTLAVRPSRFHQWDRLVRYPLIWLGCADPIETQSALEDADPEREALRLLL</sequence>
<protein>
    <submittedName>
        <fullName evidence="1">Uncharacterized protein</fullName>
    </submittedName>
</protein>
<reference evidence="1" key="1">
    <citation type="submission" date="2013-08" db="EMBL/GenBank/DDBJ databases">
        <authorList>
            <person name="Mendez C."/>
            <person name="Richter M."/>
            <person name="Ferrer M."/>
            <person name="Sanchez J."/>
        </authorList>
    </citation>
    <scope>NUCLEOTIDE SEQUENCE</scope>
</reference>
<feature type="non-terminal residue" evidence="1">
    <location>
        <position position="1"/>
    </location>
</feature>
<gene>
    <name evidence="1" type="ORF">B1B_13736</name>
</gene>
<dbReference type="EMBL" id="AUZY01009054">
    <property type="protein sequence ID" value="EQD43604.1"/>
    <property type="molecule type" value="Genomic_DNA"/>
</dbReference>
<comment type="caution">
    <text evidence="1">The sequence shown here is derived from an EMBL/GenBank/DDBJ whole genome shotgun (WGS) entry which is preliminary data.</text>
</comment>
<dbReference type="AlphaFoldDB" id="T1ASB5"/>
<name>T1ASB5_9ZZZZ</name>
<organism evidence="1">
    <name type="scientific">mine drainage metagenome</name>
    <dbReference type="NCBI Taxonomy" id="410659"/>
    <lineage>
        <taxon>unclassified sequences</taxon>
        <taxon>metagenomes</taxon>
        <taxon>ecological metagenomes</taxon>
    </lineage>
</organism>
<accession>T1ASB5</accession>
<feature type="non-terminal residue" evidence="1">
    <location>
        <position position="378"/>
    </location>
</feature>
<evidence type="ECO:0000313" key="1">
    <source>
        <dbReference type="EMBL" id="EQD43604.1"/>
    </source>
</evidence>